<name>A0A0C1ULY4_9CLOT</name>
<protein>
    <recommendedName>
        <fullName evidence="3">GDSL-like Lipase/Acylhydrolase family protein</fullName>
    </recommendedName>
</protein>
<organism evidence="1 2">
    <name type="scientific">Clostridium argentinense CDC 2741</name>
    <dbReference type="NCBI Taxonomy" id="1418104"/>
    <lineage>
        <taxon>Bacteria</taxon>
        <taxon>Bacillati</taxon>
        <taxon>Bacillota</taxon>
        <taxon>Clostridia</taxon>
        <taxon>Eubacteriales</taxon>
        <taxon>Clostridiaceae</taxon>
        <taxon>Clostridium</taxon>
    </lineage>
</organism>
<dbReference type="Gene3D" id="3.40.50.1110">
    <property type="entry name" value="SGNH hydrolase"/>
    <property type="match status" value="1"/>
</dbReference>
<dbReference type="Proteomes" id="UP000031366">
    <property type="component" value="Unassembled WGS sequence"/>
</dbReference>
<evidence type="ECO:0000313" key="1">
    <source>
        <dbReference type="EMBL" id="KIE48240.1"/>
    </source>
</evidence>
<keyword evidence="2" id="KW-1185">Reference proteome</keyword>
<proteinExistence type="predicted"/>
<dbReference type="EMBL" id="AYSO01000011">
    <property type="protein sequence ID" value="KIE48240.1"/>
    <property type="molecule type" value="Genomic_DNA"/>
</dbReference>
<dbReference type="RefSeq" id="WP_236887440.1">
    <property type="nucleotide sequence ID" value="NZ_AYSO01000011.1"/>
</dbReference>
<evidence type="ECO:0000313" key="2">
    <source>
        <dbReference type="Proteomes" id="UP000031366"/>
    </source>
</evidence>
<accession>A0A0C1ULY4</accession>
<evidence type="ECO:0008006" key="3">
    <source>
        <dbReference type="Google" id="ProtNLM"/>
    </source>
</evidence>
<comment type="caution">
    <text evidence="1">The sequence shown here is derived from an EMBL/GenBank/DDBJ whole genome shotgun (WGS) entry which is preliminary data.</text>
</comment>
<dbReference type="InterPro" id="IPR036514">
    <property type="entry name" value="SGNH_hydro_sf"/>
</dbReference>
<gene>
    <name evidence="1" type="ORF">U732_4009</name>
</gene>
<reference evidence="1 2" key="1">
    <citation type="journal article" date="2015" name="Infect. Genet. Evol.">
        <title>Genomic sequences of six botulinum neurotoxin-producing strains representing three clostridial species illustrate the mobility and diversity of botulinum neurotoxin genes.</title>
        <authorList>
            <person name="Smith T.J."/>
            <person name="Hill K.K."/>
            <person name="Xie G."/>
            <person name="Foley B.T."/>
            <person name="Williamson C.H."/>
            <person name="Foster J.T."/>
            <person name="Johnson S.L."/>
            <person name="Chertkov O."/>
            <person name="Teshima H."/>
            <person name="Gibbons H.S."/>
            <person name="Johnsky L.A."/>
            <person name="Karavis M.A."/>
            <person name="Smith L.A."/>
        </authorList>
    </citation>
    <scope>NUCLEOTIDE SEQUENCE [LARGE SCALE GENOMIC DNA]</scope>
    <source>
        <strain evidence="1 2">CDC 2741</strain>
    </source>
</reference>
<dbReference type="AlphaFoldDB" id="A0A0C1ULY4"/>
<sequence>MRSLFVIGDSISIHYGPYLREMIKDKFAYDRKRGLEHALIDLDKPVGANIGDSSMVLEYLQEEYNLGRK</sequence>